<evidence type="ECO:0000256" key="5">
    <source>
        <dbReference type="ARBA" id="ARBA00040603"/>
    </source>
</evidence>
<dbReference type="EMBL" id="CAJFCJ010000019">
    <property type="protein sequence ID" value="CAD5123568.1"/>
    <property type="molecule type" value="Genomic_DNA"/>
</dbReference>
<dbReference type="Gene3D" id="3.40.50.720">
    <property type="entry name" value="NAD(P)-binding Rossmann-like Domain"/>
    <property type="match status" value="1"/>
</dbReference>
<proteinExistence type="inferred from homology"/>
<sequence length="328" mass="35959">MAATRWGIISAGRISSDFATCLTHLPDNEHIVTAVAARNLDDANAFAKRFNIPKTYGSYDEIADDNNIDVYYIGTIHPTHHPIALNLINKGKNVLCEKPLCMNVKETKELVEAARKNKVFLMEGFWSRFFPVYEELRSELKAGSIGTPVVLTCTAGINAPNVPRLRERALGGSSLLDLGCYLIQLALLVFGEKPIKITASGHLFESGVDSLASYTLLFKNGGAANLLSTCTVEMKNVGRIFGTKGSIEFPKFHAPTEIETPSGKKSFDLPNISKPMNFPNSTGFCYEAQAVREALLQGKTEHELMPLNDTISIAEIMEEILAQIGVTY</sequence>
<evidence type="ECO:0000313" key="14">
    <source>
        <dbReference type="Proteomes" id="UP000549394"/>
    </source>
</evidence>
<dbReference type="Pfam" id="PF22725">
    <property type="entry name" value="GFO_IDH_MocA_C3"/>
    <property type="match status" value="1"/>
</dbReference>
<dbReference type="EC" id="1.1.1.179" evidence="4"/>
<evidence type="ECO:0000256" key="10">
    <source>
        <dbReference type="ARBA" id="ARBA00049233"/>
    </source>
</evidence>
<reference evidence="13 14" key="1">
    <citation type="submission" date="2020-08" db="EMBL/GenBank/DDBJ databases">
        <authorList>
            <person name="Hejnol A."/>
        </authorList>
    </citation>
    <scope>NUCLEOTIDE SEQUENCE [LARGE SCALE GENOMIC DNA]</scope>
</reference>
<feature type="domain" description="GFO/IDH/MocA-like oxidoreductase" evidence="12">
    <location>
        <begin position="133"/>
        <end position="248"/>
    </location>
</feature>
<dbReference type="OrthoDB" id="2129491at2759"/>
<feature type="domain" description="Gfo/Idh/MocA-like oxidoreductase N-terminal" evidence="11">
    <location>
        <begin position="5"/>
        <end position="125"/>
    </location>
</feature>
<evidence type="ECO:0000256" key="6">
    <source>
        <dbReference type="ARBA" id="ARBA00042926"/>
    </source>
</evidence>
<comment type="caution">
    <text evidence="13">The sequence shown here is derived from an EMBL/GenBank/DDBJ whole genome shotgun (WGS) entry which is preliminary data.</text>
</comment>
<dbReference type="Gene3D" id="3.30.360.10">
    <property type="entry name" value="Dihydrodipicolinate Reductase, domain 2"/>
    <property type="match status" value="1"/>
</dbReference>
<dbReference type="InterPro" id="IPR050984">
    <property type="entry name" value="Gfo/Idh/MocA_domain"/>
</dbReference>
<keyword evidence="2" id="KW-0560">Oxidoreductase</keyword>
<dbReference type="SUPFAM" id="SSF51735">
    <property type="entry name" value="NAD(P)-binding Rossmann-fold domains"/>
    <property type="match status" value="1"/>
</dbReference>
<dbReference type="PANTHER" id="PTHR22604">
    <property type="entry name" value="OXIDOREDUCTASES"/>
    <property type="match status" value="1"/>
</dbReference>
<evidence type="ECO:0000256" key="7">
    <source>
        <dbReference type="ARBA" id="ARBA00042988"/>
    </source>
</evidence>
<comment type="similarity">
    <text evidence="1">Belongs to the Gfo/Idh/MocA family.</text>
</comment>
<dbReference type="SUPFAM" id="SSF55347">
    <property type="entry name" value="Glyceraldehyde-3-phosphate dehydrogenase-like, C-terminal domain"/>
    <property type="match status" value="1"/>
</dbReference>
<evidence type="ECO:0000256" key="2">
    <source>
        <dbReference type="ARBA" id="ARBA00023002"/>
    </source>
</evidence>
<dbReference type="InterPro" id="IPR000683">
    <property type="entry name" value="Gfo/Idh/MocA-like_OxRdtase_N"/>
</dbReference>
<evidence type="ECO:0000313" key="13">
    <source>
        <dbReference type="EMBL" id="CAD5123568.1"/>
    </source>
</evidence>
<evidence type="ECO:0000256" key="4">
    <source>
        <dbReference type="ARBA" id="ARBA00038984"/>
    </source>
</evidence>
<keyword evidence="14" id="KW-1185">Reference proteome</keyword>
<dbReference type="GO" id="GO:0047837">
    <property type="term" value="F:D-xylose 1-dehydrogenase (NADP+) activity"/>
    <property type="evidence" value="ECO:0007669"/>
    <property type="project" value="UniProtKB-EC"/>
</dbReference>
<organism evidence="13 14">
    <name type="scientific">Dimorphilus gyrociliatus</name>
    <dbReference type="NCBI Taxonomy" id="2664684"/>
    <lineage>
        <taxon>Eukaryota</taxon>
        <taxon>Metazoa</taxon>
        <taxon>Spiralia</taxon>
        <taxon>Lophotrochozoa</taxon>
        <taxon>Annelida</taxon>
        <taxon>Polychaeta</taxon>
        <taxon>Polychaeta incertae sedis</taxon>
        <taxon>Dinophilidae</taxon>
        <taxon>Dimorphilus</taxon>
    </lineage>
</organism>
<comment type="catalytic activity">
    <reaction evidence="10">
        <text>D-xylose + NADP(+) = D-xylono-1,5-lactone + NADPH + H(+)</text>
        <dbReference type="Rhea" id="RHEA:22000"/>
        <dbReference type="ChEBI" id="CHEBI:15378"/>
        <dbReference type="ChEBI" id="CHEBI:15867"/>
        <dbReference type="ChEBI" id="CHEBI:53455"/>
        <dbReference type="ChEBI" id="CHEBI:57783"/>
        <dbReference type="ChEBI" id="CHEBI:58349"/>
        <dbReference type="EC" id="1.1.1.179"/>
    </reaction>
</comment>
<dbReference type="InterPro" id="IPR036291">
    <property type="entry name" value="NAD(P)-bd_dom_sf"/>
</dbReference>
<protein>
    <recommendedName>
        <fullName evidence="5">Trans-1,2-dihydrobenzene-1,2-diol dehydrogenase</fullName>
        <ecNumber evidence="4">1.1.1.179</ecNumber>
        <ecNumber evidence="3">1.3.1.20</ecNumber>
    </recommendedName>
    <alternativeName>
        <fullName evidence="8">D-xylose 1-dehydrogenase</fullName>
    </alternativeName>
    <alternativeName>
        <fullName evidence="7">D-xylose-NADP dehydrogenase</fullName>
    </alternativeName>
    <alternativeName>
        <fullName evidence="6">Dimeric dihydrodiol dehydrogenase</fullName>
    </alternativeName>
</protein>
<evidence type="ECO:0000259" key="11">
    <source>
        <dbReference type="Pfam" id="PF01408"/>
    </source>
</evidence>
<dbReference type="GO" id="GO:0047115">
    <property type="term" value="F:trans-1,2-dihydrobenzene-1,2-diol dehydrogenase activity"/>
    <property type="evidence" value="ECO:0007669"/>
    <property type="project" value="UniProtKB-EC"/>
</dbReference>
<dbReference type="EC" id="1.3.1.20" evidence="3"/>
<evidence type="ECO:0000256" key="1">
    <source>
        <dbReference type="ARBA" id="ARBA00010928"/>
    </source>
</evidence>
<evidence type="ECO:0000256" key="8">
    <source>
        <dbReference type="ARBA" id="ARBA00043025"/>
    </source>
</evidence>
<comment type="catalytic activity">
    <reaction evidence="9">
        <text>(1R,2R)-1,2-dihydrobenzene-1,2-diol + NADP(+) = catechol + NADPH + H(+)</text>
        <dbReference type="Rhea" id="RHEA:16729"/>
        <dbReference type="ChEBI" id="CHEBI:10702"/>
        <dbReference type="ChEBI" id="CHEBI:15378"/>
        <dbReference type="ChEBI" id="CHEBI:18135"/>
        <dbReference type="ChEBI" id="CHEBI:57783"/>
        <dbReference type="ChEBI" id="CHEBI:58349"/>
        <dbReference type="EC" id="1.3.1.20"/>
    </reaction>
</comment>
<dbReference type="Proteomes" id="UP000549394">
    <property type="component" value="Unassembled WGS sequence"/>
</dbReference>
<dbReference type="PANTHER" id="PTHR22604:SF105">
    <property type="entry name" value="TRANS-1,2-DIHYDROBENZENE-1,2-DIOL DEHYDROGENASE"/>
    <property type="match status" value="1"/>
</dbReference>
<evidence type="ECO:0000259" key="12">
    <source>
        <dbReference type="Pfam" id="PF22725"/>
    </source>
</evidence>
<evidence type="ECO:0000256" key="3">
    <source>
        <dbReference type="ARBA" id="ARBA00038853"/>
    </source>
</evidence>
<name>A0A7I8W500_9ANNE</name>
<accession>A0A7I8W500</accession>
<dbReference type="AlphaFoldDB" id="A0A7I8W500"/>
<dbReference type="Pfam" id="PF01408">
    <property type="entry name" value="GFO_IDH_MocA"/>
    <property type="match status" value="1"/>
</dbReference>
<dbReference type="InterPro" id="IPR055170">
    <property type="entry name" value="GFO_IDH_MocA-like_dom"/>
</dbReference>
<dbReference type="GO" id="GO:0000166">
    <property type="term" value="F:nucleotide binding"/>
    <property type="evidence" value="ECO:0007669"/>
    <property type="project" value="InterPro"/>
</dbReference>
<gene>
    <name evidence="13" type="ORF">DGYR_LOCUS11236</name>
</gene>
<evidence type="ECO:0000256" key="9">
    <source>
        <dbReference type="ARBA" id="ARBA00047423"/>
    </source>
</evidence>